<feature type="transmembrane region" description="Helical" evidence="6">
    <location>
        <begin position="70"/>
        <end position="93"/>
    </location>
</feature>
<evidence type="ECO:0000256" key="6">
    <source>
        <dbReference type="SAM" id="Phobius"/>
    </source>
</evidence>
<keyword evidence="4 5" id="KW-0472">Membrane</keyword>
<keyword evidence="2 5" id="KW-0812">Transmembrane</keyword>
<feature type="transmembrane region" description="Helical" evidence="6">
    <location>
        <begin position="173"/>
        <end position="192"/>
    </location>
</feature>
<sequence>MQLILGRAGRDSLGAEKNPVDVMQLWGELLDDFYARSWRFLQVDNNTDLGDPDGAELAPPAMLQLLRVDILVPVLCYSVFWYTLNGIVDANFWTNMPEGIKRKRLVNVTTSLIHSSVSGFYFLIFLLRFPSLMFAAPMNYYGYLDTHILMVTIGYFIYDAIDLLINDKLSIQTGVLLFHHIAAVLFISIALASHKFVLFAYWALLMEVSSVFLHLRSIFHFSKMSTNPRYSEVTKLVLIGNLVCFIAFRFSVQAWMVIWAIVNRHNMHTFYLVMAIVAMSAFFLINMSLFLRILYSDGFMGSTKVSRKQLDALLEDNEYTALDQEGADDIEELKKDPEIA</sequence>
<dbReference type="GO" id="GO:0005886">
    <property type="term" value="C:plasma membrane"/>
    <property type="evidence" value="ECO:0007669"/>
    <property type="project" value="TreeGrafter"/>
</dbReference>
<comment type="subcellular location">
    <subcellularLocation>
        <location evidence="1">Membrane</location>
        <topology evidence="1">Multi-pass membrane protein</topology>
    </subcellularLocation>
</comment>
<feature type="domain" description="TLC" evidence="7">
    <location>
        <begin position="100"/>
        <end position="311"/>
    </location>
</feature>
<evidence type="ECO:0000313" key="9">
    <source>
        <dbReference type="Proteomes" id="UP001177023"/>
    </source>
</evidence>
<reference evidence="8" key="1">
    <citation type="submission" date="2023-06" db="EMBL/GenBank/DDBJ databases">
        <authorList>
            <person name="Delattre M."/>
        </authorList>
    </citation>
    <scope>NUCLEOTIDE SEQUENCE</scope>
    <source>
        <strain evidence="8">AF72</strain>
    </source>
</reference>
<evidence type="ECO:0000259" key="7">
    <source>
        <dbReference type="PROSITE" id="PS50922"/>
    </source>
</evidence>
<proteinExistence type="predicted"/>
<dbReference type="GO" id="GO:0055091">
    <property type="term" value="P:phospholipid homeostasis"/>
    <property type="evidence" value="ECO:0007669"/>
    <property type="project" value="TreeGrafter"/>
</dbReference>
<evidence type="ECO:0000256" key="5">
    <source>
        <dbReference type="PROSITE-ProRule" id="PRU00205"/>
    </source>
</evidence>
<evidence type="ECO:0000256" key="2">
    <source>
        <dbReference type="ARBA" id="ARBA00022692"/>
    </source>
</evidence>
<feature type="transmembrane region" description="Helical" evidence="6">
    <location>
        <begin position="105"/>
        <end position="128"/>
    </location>
</feature>
<feature type="non-terminal residue" evidence="8">
    <location>
        <position position="340"/>
    </location>
</feature>
<dbReference type="InterPro" id="IPR050846">
    <property type="entry name" value="TLCD"/>
</dbReference>
<dbReference type="AlphaFoldDB" id="A0AA36G5A2"/>
<dbReference type="PROSITE" id="PS50922">
    <property type="entry name" value="TLC"/>
    <property type="match status" value="1"/>
</dbReference>
<dbReference type="InterPro" id="IPR006634">
    <property type="entry name" value="TLC-dom"/>
</dbReference>
<dbReference type="GO" id="GO:0097035">
    <property type="term" value="P:regulation of membrane lipid distribution"/>
    <property type="evidence" value="ECO:0007669"/>
    <property type="project" value="TreeGrafter"/>
</dbReference>
<dbReference type="GO" id="GO:0071709">
    <property type="term" value="P:membrane assembly"/>
    <property type="evidence" value="ECO:0007669"/>
    <property type="project" value="TreeGrafter"/>
</dbReference>
<dbReference type="SMART" id="SM00724">
    <property type="entry name" value="TLC"/>
    <property type="match status" value="1"/>
</dbReference>
<dbReference type="EMBL" id="CATQJA010002657">
    <property type="protein sequence ID" value="CAJ0579949.1"/>
    <property type="molecule type" value="Genomic_DNA"/>
</dbReference>
<dbReference type="PANTHER" id="PTHR13439:SF21">
    <property type="entry name" value="TLC DOMAIN-CONTAINING PROTEIN"/>
    <property type="match status" value="1"/>
</dbReference>
<dbReference type="PANTHER" id="PTHR13439">
    <property type="entry name" value="CT120 PROTEIN"/>
    <property type="match status" value="1"/>
</dbReference>
<dbReference type="GO" id="GO:0007009">
    <property type="term" value="P:plasma membrane organization"/>
    <property type="evidence" value="ECO:0007669"/>
    <property type="project" value="TreeGrafter"/>
</dbReference>
<name>A0AA36G5A2_9BILA</name>
<keyword evidence="9" id="KW-1185">Reference proteome</keyword>
<feature type="transmembrane region" description="Helical" evidence="6">
    <location>
        <begin position="236"/>
        <end position="262"/>
    </location>
</feature>
<comment type="caution">
    <text evidence="8">The sequence shown here is derived from an EMBL/GenBank/DDBJ whole genome shotgun (WGS) entry which is preliminary data.</text>
</comment>
<evidence type="ECO:0000313" key="8">
    <source>
        <dbReference type="EMBL" id="CAJ0579949.1"/>
    </source>
</evidence>
<keyword evidence="3 6" id="KW-1133">Transmembrane helix</keyword>
<evidence type="ECO:0000256" key="4">
    <source>
        <dbReference type="ARBA" id="ARBA00023136"/>
    </source>
</evidence>
<dbReference type="Proteomes" id="UP001177023">
    <property type="component" value="Unassembled WGS sequence"/>
</dbReference>
<evidence type="ECO:0000256" key="3">
    <source>
        <dbReference type="ARBA" id="ARBA00022989"/>
    </source>
</evidence>
<dbReference type="Pfam" id="PF03798">
    <property type="entry name" value="TRAM_LAG1_CLN8"/>
    <property type="match status" value="1"/>
</dbReference>
<accession>A0AA36G5A2</accession>
<organism evidence="8 9">
    <name type="scientific">Mesorhabditis spiculigera</name>
    <dbReference type="NCBI Taxonomy" id="96644"/>
    <lineage>
        <taxon>Eukaryota</taxon>
        <taxon>Metazoa</taxon>
        <taxon>Ecdysozoa</taxon>
        <taxon>Nematoda</taxon>
        <taxon>Chromadorea</taxon>
        <taxon>Rhabditida</taxon>
        <taxon>Rhabditina</taxon>
        <taxon>Rhabditomorpha</taxon>
        <taxon>Rhabditoidea</taxon>
        <taxon>Rhabditidae</taxon>
        <taxon>Mesorhabditinae</taxon>
        <taxon>Mesorhabditis</taxon>
    </lineage>
</organism>
<gene>
    <name evidence="8" type="ORF">MSPICULIGERA_LOCUS18152</name>
</gene>
<evidence type="ECO:0000256" key="1">
    <source>
        <dbReference type="ARBA" id="ARBA00004141"/>
    </source>
</evidence>
<feature type="transmembrane region" description="Helical" evidence="6">
    <location>
        <begin position="198"/>
        <end position="215"/>
    </location>
</feature>
<protein>
    <recommendedName>
        <fullName evidence="7">TLC domain-containing protein</fullName>
    </recommendedName>
</protein>
<feature type="transmembrane region" description="Helical" evidence="6">
    <location>
        <begin position="268"/>
        <end position="295"/>
    </location>
</feature>
<feature type="transmembrane region" description="Helical" evidence="6">
    <location>
        <begin position="140"/>
        <end position="161"/>
    </location>
</feature>